<organism evidence="11 12">
    <name type="scientific">Solanum verrucosum</name>
    <dbReference type="NCBI Taxonomy" id="315347"/>
    <lineage>
        <taxon>Eukaryota</taxon>
        <taxon>Viridiplantae</taxon>
        <taxon>Streptophyta</taxon>
        <taxon>Embryophyta</taxon>
        <taxon>Tracheophyta</taxon>
        <taxon>Spermatophyta</taxon>
        <taxon>Magnoliopsida</taxon>
        <taxon>eudicotyledons</taxon>
        <taxon>Gunneridae</taxon>
        <taxon>Pentapetalae</taxon>
        <taxon>asterids</taxon>
        <taxon>lamiids</taxon>
        <taxon>Solanales</taxon>
        <taxon>Solanaceae</taxon>
        <taxon>Solanoideae</taxon>
        <taxon>Solaneae</taxon>
        <taxon>Solanum</taxon>
    </lineage>
</organism>
<evidence type="ECO:0000256" key="2">
    <source>
        <dbReference type="ARBA" id="ARBA00022679"/>
    </source>
</evidence>
<evidence type="ECO:0000259" key="10">
    <source>
        <dbReference type="Pfam" id="PF17917"/>
    </source>
</evidence>
<dbReference type="CDD" id="cd09274">
    <property type="entry name" value="RNase_HI_RT_Ty3"/>
    <property type="match status" value="1"/>
</dbReference>
<dbReference type="GO" id="GO:0004190">
    <property type="term" value="F:aspartic-type endopeptidase activity"/>
    <property type="evidence" value="ECO:0007669"/>
    <property type="project" value="UniProtKB-KW"/>
</dbReference>
<dbReference type="Gene3D" id="3.10.10.10">
    <property type="entry name" value="HIV Type 1 Reverse Transcriptase, subunit A, domain 1"/>
    <property type="match status" value="1"/>
</dbReference>
<dbReference type="InterPro" id="IPR041373">
    <property type="entry name" value="RT_RNaseH"/>
</dbReference>
<keyword evidence="2" id="KW-0808">Transferase</keyword>
<reference evidence="11" key="1">
    <citation type="submission" date="2023-08" db="EMBL/GenBank/DDBJ databases">
        <title>A de novo genome assembly of Solanum verrucosum Schlechtendal, a Mexican diploid species geographically isolated from the other diploid A-genome species in potato relatives.</title>
        <authorList>
            <person name="Hosaka K."/>
        </authorList>
    </citation>
    <scope>NUCLEOTIDE SEQUENCE</scope>
    <source>
        <tissue evidence="11">Young leaves</tissue>
    </source>
</reference>
<dbReference type="GO" id="GO:0004519">
    <property type="term" value="F:endonuclease activity"/>
    <property type="evidence" value="ECO:0007669"/>
    <property type="project" value="UniProtKB-KW"/>
</dbReference>
<gene>
    <name evidence="11" type="ORF">MTR67_012043</name>
</gene>
<dbReference type="GO" id="GO:0003964">
    <property type="term" value="F:RNA-directed DNA polymerase activity"/>
    <property type="evidence" value="ECO:0007669"/>
    <property type="project" value="UniProtKB-KW"/>
</dbReference>
<dbReference type="Pfam" id="PF00078">
    <property type="entry name" value="RVT_1"/>
    <property type="match status" value="1"/>
</dbReference>
<evidence type="ECO:0000256" key="5">
    <source>
        <dbReference type="ARBA" id="ARBA00022750"/>
    </source>
</evidence>
<evidence type="ECO:0008006" key="13">
    <source>
        <dbReference type="Google" id="ProtNLM"/>
    </source>
</evidence>
<dbReference type="Pfam" id="PF17917">
    <property type="entry name" value="RT_RNaseH"/>
    <property type="match status" value="1"/>
</dbReference>
<dbReference type="PANTHER" id="PTHR33064:SF37">
    <property type="entry name" value="RIBONUCLEASE H"/>
    <property type="match status" value="1"/>
</dbReference>
<dbReference type="FunFam" id="3.30.70.270:FF:000020">
    <property type="entry name" value="Transposon Tf2-6 polyprotein-like Protein"/>
    <property type="match status" value="1"/>
</dbReference>
<keyword evidence="3" id="KW-0548">Nucleotidyltransferase</keyword>
<sequence length="271" mass="31978">MVFRTWYGHYEFLVMSFGLTNSPMAFMDLMNKVFRNLDMFVIVFVDDLLIYLRSKDEHIDHLRIVLQILKDEQLFAKFSRYKFWLRSITFHGYIILSKGIEVDPKKMDVVKNWPRPLSSSNIISFLDLTGYYRRFVEGFSSIASPLTALIQKKAKFIWSETCKKSFQELKDRLTSALVFTLLEGTNGFVVYCNASRIGLGYVLMQNWKVLAYASRQYKIHEKNYPTPDLELVAVVFASKIWRHHLYGVHVDVFIDHKSLHYVFKQKNLNLR</sequence>
<accession>A0AAF0Q913</accession>
<evidence type="ECO:0000256" key="1">
    <source>
        <dbReference type="ARBA" id="ARBA00022670"/>
    </source>
</evidence>
<keyword evidence="8" id="KW-0695">RNA-directed DNA polymerase</keyword>
<keyword evidence="1" id="KW-0645">Protease</keyword>
<evidence type="ECO:0000256" key="4">
    <source>
        <dbReference type="ARBA" id="ARBA00022722"/>
    </source>
</evidence>
<keyword evidence="7" id="KW-0378">Hydrolase</keyword>
<name>A0AAF0Q913_SOLVR</name>
<keyword evidence="6" id="KW-0255">Endonuclease</keyword>
<dbReference type="Gene3D" id="3.30.70.270">
    <property type="match status" value="2"/>
</dbReference>
<evidence type="ECO:0000256" key="3">
    <source>
        <dbReference type="ARBA" id="ARBA00022695"/>
    </source>
</evidence>
<evidence type="ECO:0000313" key="12">
    <source>
        <dbReference type="Proteomes" id="UP001234989"/>
    </source>
</evidence>
<dbReference type="InterPro" id="IPR000477">
    <property type="entry name" value="RT_dom"/>
</dbReference>
<keyword evidence="5" id="KW-0064">Aspartyl protease</keyword>
<dbReference type="CDD" id="cd01647">
    <property type="entry name" value="RT_LTR"/>
    <property type="match status" value="1"/>
</dbReference>
<dbReference type="PANTHER" id="PTHR33064">
    <property type="entry name" value="POL PROTEIN"/>
    <property type="match status" value="1"/>
</dbReference>
<evidence type="ECO:0000256" key="6">
    <source>
        <dbReference type="ARBA" id="ARBA00022759"/>
    </source>
</evidence>
<feature type="domain" description="Reverse transcriptase RNase H-like" evidence="10">
    <location>
        <begin position="187"/>
        <end position="269"/>
    </location>
</feature>
<proteinExistence type="predicted"/>
<protein>
    <recommendedName>
        <fullName evidence="13">Reverse transcriptase domain-containing protein</fullName>
    </recommendedName>
</protein>
<feature type="domain" description="Reverse transcriptase" evidence="9">
    <location>
        <begin position="5"/>
        <end position="95"/>
    </location>
</feature>
<evidence type="ECO:0000256" key="8">
    <source>
        <dbReference type="ARBA" id="ARBA00022918"/>
    </source>
</evidence>
<keyword evidence="4" id="KW-0540">Nuclease</keyword>
<dbReference type="GO" id="GO:0006508">
    <property type="term" value="P:proteolysis"/>
    <property type="evidence" value="ECO:0007669"/>
    <property type="project" value="UniProtKB-KW"/>
</dbReference>
<dbReference type="InterPro" id="IPR043502">
    <property type="entry name" value="DNA/RNA_pol_sf"/>
</dbReference>
<evidence type="ECO:0000256" key="7">
    <source>
        <dbReference type="ARBA" id="ARBA00022801"/>
    </source>
</evidence>
<dbReference type="Proteomes" id="UP001234989">
    <property type="component" value="Chromosome 3"/>
</dbReference>
<keyword evidence="12" id="KW-1185">Reference proteome</keyword>
<dbReference type="SUPFAM" id="SSF56672">
    <property type="entry name" value="DNA/RNA polymerases"/>
    <property type="match status" value="1"/>
</dbReference>
<dbReference type="EMBL" id="CP133614">
    <property type="protein sequence ID" value="WMV18658.1"/>
    <property type="molecule type" value="Genomic_DNA"/>
</dbReference>
<dbReference type="AlphaFoldDB" id="A0AAF0Q913"/>
<evidence type="ECO:0000313" key="11">
    <source>
        <dbReference type="EMBL" id="WMV18658.1"/>
    </source>
</evidence>
<dbReference type="InterPro" id="IPR043128">
    <property type="entry name" value="Rev_trsase/Diguanyl_cyclase"/>
</dbReference>
<dbReference type="InterPro" id="IPR051320">
    <property type="entry name" value="Viral_Replic_Matur_Polypro"/>
</dbReference>
<evidence type="ECO:0000259" key="9">
    <source>
        <dbReference type="Pfam" id="PF00078"/>
    </source>
</evidence>